<dbReference type="EMBL" id="BKCJ010000187">
    <property type="protein sequence ID" value="GEU30777.1"/>
    <property type="molecule type" value="Genomic_DNA"/>
</dbReference>
<gene>
    <name evidence="1" type="ORF">Tci_002755</name>
</gene>
<organism evidence="1">
    <name type="scientific">Tanacetum cinerariifolium</name>
    <name type="common">Dalmatian daisy</name>
    <name type="synonym">Chrysanthemum cinerariifolium</name>
    <dbReference type="NCBI Taxonomy" id="118510"/>
    <lineage>
        <taxon>Eukaryota</taxon>
        <taxon>Viridiplantae</taxon>
        <taxon>Streptophyta</taxon>
        <taxon>Embryophyta</taxon>
        <taxon>Tracheophyta</taxon>
        <taxon>Spermatophyta</taxon>
        <taxon>Magnoliopsida</taxon>
        <taxon>eudicotyledons</taxon>
        <taxon>Gunneridae</taxon>
        <taxon>Pentapetalae</taxon>
        <taxon>asterids</taxon>
        <taxon>campanulids</taxon>
        <taxon>Asterales</taxon>
        <taxon>Asteraceae</taxon>
        <taxon>Asteroideae</taxon>
        <taxon>Anthemideae</taxon>
        <taxon>Anthemidinae</taxon>
        <taxon>Tanacetum</taxon>
    </lineage>
</organism>
<protein>
    <recommendedName>
        <fullName evidence="2">Integrase, catalytic region, zinc finger, CCHC-type, peptidase aspartic, catalytic</fullName>
    </recommendedName>
</protein>
<dbReference type="AlphaFoldDB" id="A0A6L2J2S8"/>
<accession>A0A6L2J2S8</accession>
<proteinExistence type="predicted"/>
<name>A0A6L2J2S8_TANCI</name>
<sequence length="252" mass="28142">MVLKEELRKLKGKRVIARRKSVNKTKVIASVVHKVDLEPLSPKLKNNREAHVDYIRITKENADTLRAIVEQARTSNPLDNALAYAYILFQPLFDEYFNHTPCVVSPMLLVAAPLPTDATATSSSTIIDQDVPFASTSSTYQEIKSQVIHQGVEEQIHGHHNAQFDNAPILHNLSSDPGSEETTLQGFIPSNLHHLNQLLDIVANLTKNHPLKNVISDPSRLVSTRSQLQEHAIWCYFDANDNLIPFGGKRSG</sequence>
<comment type="caution">
    <text evidence="1">The sequence shown here is derived from an EMBL/GenBank/DDBJ whole genome shotgun (WGS) entry which is preliminary data.</text>
</comment>
<evidence type="ECO:0000313" key="1">
    <source>
        <dbReference type="EMBL" id="GEU30777.1"/>
    </source>
</evidence>
<reference evidence="1" key="1">
    <citation type="journal article" date="2019" name="Sci. Rep.">
        <title>Draft genome of Tanacetum cinerariifolium, the natural source of mosquito coil.</title>
        <authorList>
            <person name="Yamashiro T."/>
            <person name="Shiraishi A."/>
            <person name="Satake H."/>
            <person name="Nakayama K."/>
        </authorList>
    </citation>
    <scope>NUCLEOTIDE SEQUENCE</scope>
</reference>
<evidence type="ECO:0008006" key="2">
    <source>
        <dbReference type="Google" id="ProtNLM"/>
    </source>
</evidence>